<keyword evidence="2" id="KW-1133">Transmembrane helix</keyword>
<feature type="region of interest" description="Disordered" evidence="1">
    <location>
        <begin position="1803"/>
        <end position="1878"/>
    </location>
</feature>
<accession>A0A921MK44</accession>
<evidence type="ECO:0000256" key="1">
    <source>
        <dbReference type="SAM" id="MobiDB-lite"/>
    </source>
</evidence>
<feature type="signal peptide" evidence="3">
    <location>
        <begin position="1"/>
        <end position="29"/>
    </location>
</feature>
<evidence type="ECO:0000256" key="2">
    <source>
        <dbReference type="SAM" id="Phobius"/>
    </source>
</evidence>
<dbReference type="Pfam" id="PF00092">
    <property type="entry name" value="VWA"/>
    <property type="match status" value="1"/>
</dbReference>
<keyword evidence="3" id="KW-0732">Signal</keyword>
<dbReference type="Proteomes" id="UP000760668">
    <property type="component" value="Unassembled WGS sequence"/>
</dbReference>
<reference evidence="5" key="2">
    <citation type="submission" date="2021-09" db="EMBL/GenBank/DDBJ databases">
        <authorList>
            <person name="Gilroy R."/>
        </authorList>
    </citation>
    <scope>NUCLEOTIDE SEQUENCE</scope>
    <source>
        <strain evidence="5">CHK179-5677</strain>
    </source>
</reference>
<dbReference type="EMBL" id="DYUC01000021">
    <property type="protein sequence ID" value="HJG85949.1"/>
    <property type="molecule type" value="Genomic_DNA"/>
</dbReference>
<keyword evidence="2" id="KW-0472">Membrane</keyword>
<feature type="compositionally biased region" description="Gly residues" evidence="1">
    <location>
        <begin position="1841"/>
        <end position="1857"/>
    </location>
</feature>
<sequence>MLAKKTKRFLASLLTAAMVVGLLPMSVLAAGDDTLTPGSKYYDINGAETSESDAKVTLTKNAERTAADEWEVTLSAKVDEIEIEQQPLEVVFVLDVSGSMAWCAEEHEHSAACGYDCGMEEHTHSGFRGGCYEECTRDNHSDHWVWEEGWFGGDWEHVGGTDCERYRGTYYYLTCGKTEHRHNESCYACGKEEHNHDNASGGEPCSNVRNGAPSRLETAVSAIKNMVGTLREQLGGKLTAKFVIFSSEDDSWFGSGYSNGVGKGKWESAKVITEGQLDRLTAEGGTNLSAGVDLGVNQFKSSSARQVLVVVADGASNDGYPNSTANGFKNNGGIIYTVGFTFSSDAFNSLATDEDHALLANGDTALDEAMEDISTDITAMIWDPMGANFSVVPGSAAVSGITDGVLEESDSLITWYPDKTQLDRDHDTVTLTYTVKLKDSAKTPGVHTGDPLNGDAELQYKVTGGSEGEPINADFPLPKASYAVGTMTVEYRDIDTNEPIAVLPADRTITTITDWGEPVFDVNLPAESVPNGANKTWFHVGSKLDNQDYADDAANIAATTGEHTLVRYYKLQNSYTVNYEYTGQVPEGAPAVPGAQTYPEGTVVDVAAEPTLTGYAFSGWTTEDVTVSDGKFTVTGDVTFTGSWEALPYYTVVANFYTNTDNEGYQQDNAEPVPVQSLTYGDYEDYEAAQQQTYNDATYTLNDGETKTETDGLSTVITLRYERSVTNTAEYQVVHEYYVRTDGEKAAEPEATVTDGPLTGKHGDVIAADSIAEKPQNGLYTYTEVSRSGDITLDKNSKRTITITYVRDRYTVSTQIDENGAITPATAVYDAGTDVTVSWSANPGYVVGTVTVDGQPSQAEGTISFEKLDAAHSVVVTTKPIDYQLHVEYVFTDNSTHEGFEDYTEGTVYHIGDDYSVTVPDAPAGYTFEAAYPSAEGTFGARDVTVTLVYSANDAARALVLFHDEEGRDLLTAVFEDGLAGQSYDVSRAEEITEITTPDGVRYEFVGDDTADTGATYTGILPEGGVTIVRTYQPLPTYEVTYKPGDHGAFEAQTTPGLYAGDKTPAFAGTPTGETGWVFDGWSPEVSETVAEGGATYVAQWKELPKFTVKYELWTSHNGGEYAPTETVTALETEYVYPGIQTWFAPDTYEGYKLADESIKTTGELTYGDNATLTFRYERETFGSVNYTIKHVYRTLTGNENVVTEDGSLDVPASGTHSSVVTPSDVEAKPVYEGRTYVFNAGESDKSITLDGSAGQTLTLVYDRHEYVVTVEGDEGVASTTGGGAYEMGSNVTVNWTLNTGYELASVTVNGVDHPLSQVDLTNLSEDVTVKLTTKKVPYTVTYFVDGEQYGEVESYYYGDAVTMRSEPSAPAGMTFSGWDKTLTTMPAENVEIHGSFTPIEYTVSYLPGSHGTFKAENYNGLHYGETTPAFQGETTGEATWEFAGWLPEVAETVTGSAVYTAQWERSDYTVVVNHVSQESGVTMETSTNQYDVETESTAAPLSADQIPQDFKLVGWTVNPEAAGSVTFDESGSAVINSDKVQTITITYTYGPKDAAYVHINYLLTDGTKDESGNYNLLKPLDMEIKAYRENDAYDVTADVAAFDDAHQMYTRIDADSLTGAISGTEPVIINVYYTADEYDFTVKYFNDYTGEEIPLPEGVTLTAKAPYGTTLNEELVAQYLGLGEDEDWINAMRPANYEDGVVTYITISDDAAKNVVEVHYDYQAPVDPSYNYYRVTVNYLDRADGSKIADSYISPSRMESSRYDVSEYDAIAINGYTYDATEGDPVSGVLNGNKVINVYYVADEPTNPTDPTDPTDPGDGGEVDIDDGETPTTDLPDIPGGDGDGSGETGDPGDGSGETDIPDGETPTGNLPQTGSVAGQVENRWTLGVLALMASMAAAGLSIVISRRKEEEK</sequence>
<keyword evidence="2" id="KW-0812">Transmembrane</keyword>
<evidence type="ECO:0000256" key="3">
    <source>
        <dbReference type="SAM" id="SignalP"/>
    </source>
</evidence>
<dbReference type="InterPro" id="IPR036465">
    <property type="entry name" value="vWFA_dom_sf"/>
</dbReference>
<dbReference type="GO" id="GO:0030313">
    <property type="term" value="C:cell envelope"/>
    <property type="evidence" value="ECO:0007669"/>
    <property type="project" value="UniProtKB-SubCell"/>
</dbReference>
<dbReference type="SUPFAM" id="SSF53300">
    <property type="entry name" value="vWA-like"/>
    <property type="match status" value="1"/>
</dbReference>
<organism evidence="5 6">
    <name type="scientific">Pseudoflavonifractor capillosus</name>
    <dbReference type="NCBI Taxonomy" id="106588"/>
    <lineage>
        <taxon>Bacteria</taxon>
        <taxon>Bacillati</taxon>
        <taxon>Bacillota</taxon>
        <taxon>Clostridia</taxon>
        <taxon>Eubacteriales</taxon>
        <taxon>Oscillospiraceae</taxon>
        <taxon>Pseudoflavonifractor</taxon>
    </lineage>
</organism>
<evidence type="ECO:0000313" key="5">
    <source>
        <dbReference type="EMBL" id="HJG85949.1"/>
    </source>
</evidence>
<comment type="caution">
    <text evidence="5">The sequence shown here is derived from an EMBL/GenBank/DDBJ whole genome shotgun (WGS) entry which is preliminary data.</text>
</comment>
<dbReference type="InterPro" id="IPR002035">
    <property type="entry name" value="VWF_A"/>
</dbReference>
<dbReference type="PROSITE" id="PS50234">
    <property type="entry name" value="VWFA"/>
    <property type="match status" value="1"/>
</dbReference>
<feature type="compositionally biased region" description="Polar residues" evidence="1">
    <location>
        <begin position="1868"/>
        <end position="1878"/>
    </location>
</feature>
<dbReference type="Gene3D" id="3.10.20.320">
    <property type="entry name" value="Putative peptidoglycan bound protein (lpxtg motif)"/>
    <property type="match status" value="1"/>
</dbReference>
<feature type="chain" id="PRO_5037525418" evidence="3">
    <location>
        <begin position="30"/>
        <end position="1914"/>
    </location>
</feature>
<evidence type="ECO:0000313" key="6">
    <source>
        <dbReference type="Proteomes" id="UP000760668"/>
    </source>
</evidence>
<dbReference type="InterPro" id="IPR044060">
    <property type="entry name" value="Bacterial_rp_domain"/>
</dbReference>
<gene>
    <name evidence="5" type="ORF">K8V01_02795</name>
</gene>
<feature type="transmembrane region" description="Helical" evidence="2">
    <location>
        <begin position="1886"/>
        <end position="1906"/>
    </location>
</feature>
<dbReference type="Pfam" id="PF21426">
    <property type="entry name" value="GBS104-like_Ig"/>
    <property type="match status" value="1"/>
</dbReference>
<feature type="compositionally biased region" description="Acidic residues" evidence="1">
    <location>
        <begin position="1820"/>
        <end position="1830"/>
    </location>
</feature>
<proteinExistence type="predicted"/>
<protein>
    <submittedName>
        <fullName evidence="5">VWA domain-containing protein</fullName>
    </submittedName>
</protein>
<feature type="domain" description="VWFA" evidence="4">
    <location>
        <begin position="206"/>
        <end position="373"/>
    </location>
</feature>
<feature type="compositionally biased region" description="Low complexity" evidence="1">
    <location>
        <begin position="1806"/>
        <end position="1818"/>
    </location>
</feature>
<dbReference type="InterPro" id="IPR042229">
    <property type="entry name" value="Listeria/Bacterioides_rpt_sf"/>
</dbReference>
<dbReference type="InterPro" id="IPR049319">
    <property type="entry name" value="GBS104-like_Ig"/>
</dbReference>
<name>A0A921MK44_9FIRM</name>
<dbReference type="Pfam" id="PF18998">
    <property type="entry name" value="Flg_new_2"/>
    <property type="match status" value="1"/>
</dbReference>
<dbReference type="CDD" id="cd00198">
    <property type="entry name" value="vWFA"/>
    <property type="match status" value="1"/>
</dbReference>
<reference evidence="5" key="1">
    <citation type="journal article" date="2021" name="PeerJ">
        <title>Extensive microbial diversity within the chicken gut microbiome revealed by metagenomics and culture.</title>
        <authorList>
            <person name="Gilroy R."/>
            <person name="Ravi A."/>
            <person name="Getino M."/>
            <person name="Pursley I."/>
            <person name="Horton D.L."/>
            <person name="Alikhan N.F."/>
            <person name="Baker D."/>
            <person name="Gharbi K."/>
            <person name="Hall N."/>
            <person name="Watson M."/>
            <person name="Adriaenssens E.M."/>
            <person name="Foster-Nyarko E."/>
            <person name="Jarju S."/>
            <person name="Secka A."/>
            <person name="Antonio M."/>
            <person name="Oren A."/>
            <person name="Chaudhuri R.R."/>
            <person name="La Ragione R."/>
            <person name="Hildebrand F."/>
            <person name="Pallen M.J."/>
        </authorList>
    </citation>
    <scope>NUCLEOTIDE SEQUENCE</scope>
    <source>
        <strain evidence="5">CHK179-5677</strain>
    </source>
</reference>
<feature type="compositionally biased region" description="Low complexity" evidence="1">
    <location>
        <begin position="1831"/>
        <end position="1840"/>
    </location>
</feature>
<evidence type="ECO:0000259" key="4">
    <source>
        <dbReference type="PROSITE" id="PS50234"/>
    </source>
</evidence>
<dbReference type="RefSeq" id="WP_304247473.1">
    <property type="nucleotide sequence ID" value="NZ_DYUC01000021.1"/>
</dbReference>
<dbReference type="Gene3D" id="2.60.40.4270">
    <property type="entry name" value="Listeria-Bacteroides repeat domain"/>
    <property type="match status" value="1"/>
</dbReference>
<dbReference type="Gene3D" id="3.40.50.410">
    <property type="entry name" value="von Willebrand factor, type A domain"/>
    <property type="match status" value="1"/>
</dbReference>